<reference evidence="3" key="1">
    <citation type="submission" date="2024-06" db="EMBL/GenBank/DDBJ databases">
        <title>The genome sequences of Kitasatospora sp. strain HUAS MG31.</title>
        <authorList>
            <person name="Mo P."/>
        </authorList>
    </citation>
    <scope>NUCLEOTIDE SEQUENCE</scope>
    <source>
        <strain evidence="3">HUAS MG31</strain>
    </source>
</reference>
<dbReference type="Pfam" id="PF01927">
    <property type="entry name" value="Mut7-C"/>
    <property type="match status" value="1"/>
</dbReference>
<feature type="domain" description="Ubiquitin Mut7-C" evidence="2">
    <location>
        <begin position="3"/>
        <end position="75"/>
    </location>
</feature>
<accession>A0AAU8K851</accession>
<dbReference type="Pfam" id="PF14451">
    <property type="entry name" value="Ub-Mut7C"/>
    <property type="match status" value="1"/>
</dbReference>
<dbReference type="PANTHER" id="PTHR39081:SF1">
    <property type="entry name" value="MUT7-C RNASE DOMAIN-CONTAINING PROTEIN"/>
    <property type="match status" value="1"/>
</dbReference>
<proteinExistence type="predicted"/>
<protein>
    <submittedName>
        <fullName evidence="3">Mut7-C RNAse domain-containing protein</fullName>
    </submittedName>
</protein>
<dbReference type="EMBL" id="CP159872">
    <property type="protein sequence ID" value="XCM84209.1"/>
    <property type="molecule type" value="Genomic_DNA"/>
</dbReference>
<dbReference type="AlphaFoldDB" id="A0AAU8K851"/>
<evidence type="ECO:0000259" key="2">
    <source>
        <dbReference type="Pfam" id="PF14451"/>
    </source>
</evidence>
<gene>
    <name evidence="3" type="ORF">ABWK59_29400</name>
</gene>
<evidence type="ECO:0000313" key="3">
    <source>
        <dbReference type="EMBL" id="XCM84209.1"/>
    </source>
</evidence>
<dbReference type="InterPro" id="IPR002782">
    <property type="entry name" value="Mut7-C_RNAse_dom"/>
</dbReference>
<feature type="domain" description="Mut7-C RNAse" evidence="1">
    <location>
        <begin position="79"/>
        <end position="220"/>
    </location>
</feature>
<dbReference type="KEGG" id="kcm:ABWK59_29400"/>
<sequence length="245" mass="26978">MELPAELRFFLRPRYRHGEVPVALDGTSTLGHLVEAAGVPLTEVGAMSTGRRAVGAAYRPEPGDRVRIEPVARPQPAPPRFLLDVHLGTLARRLRLLGVDAAYRNDLDDEELVRRANAEQRVLLTRDRGLLHRRALRLGAHVRGTDPDEQLADVLDRFAPPLRPWTRCPACNGPLAPVPMAAVAHLLPPGTRRRYRAFVRCRDCGRPYWHGAHHQRLDAIVAAAAAGRPYRTVGPGGPGSVDMTV</sequence>
<name>A0AAU8K851_9ACTN</name>
<evidence type="ECO:0000259" key="1">
    <source>
        <dbReference type="Pfam" id="PF01927"/>
    </source>
</evidence>
<organism evidence="3">
    <name type="scientific">Kitasatospora camelliae</name>
    <dbReference type="NCBI Taxonomy" id="3156397"/>
    <lineage>
        <taxon>Bacteria</taxon>
        <taxon>Bacillati</taxon>
        <taxon>Actinomycetota</taxon>
        <taxon>Actinomycetes</taxon>
        <taxon>Kitasatosporales</taxon>
        <taxon>Streptomycetaceae</taxon>
        <taxon>Kitasatospora</taxon>
    </lineage>
</organism>
<dbReference type="PANTHER" id="PTHR39081">
    <property type="entry name" value="MUT7-C DOMAIN-CONTAINING PROTEIN"/>
    <property type="match status" value="1"/>
</dbReference>
<dbReference type="InterPro" id="IPR027798">
    <property type="entry name" value="Ub_Mut7C"/>
</dbReference>